<gene>
    <name evidence="3" type="ORF">Asera_02700</name>
</gene>
<dbReference type="AlphaFoldDB" id="A0A810KUL4"/>
<evidence type="ECO:0000256" key="2">
    <source>
        <dbReference type="RuleBase" id="RU362080"/>
    </source>
</evidence>
<dbReference type="Proteomes" id="UP000680750">
    <property type="component" value="Chromosome"/>
</dbReference>
<keyword evidence="4" id="KW-1185">Reference proteome</keyword>
<name>A0A810KUL4_9ACTN</name>
<comment type="function">
    <text evidence="2">Antitoxin component of a type II toxin-antitoxin (TA) system.</text>
</comment>
<reference evidence="3" key="1">
    <citation type="submission" date="2020-08" db="EMBL/GenBank/DDBJ databases">
        <title>Whole genome shotgun sequence of Actinocatenispora sera NBRC 101916.</title>
        <authorList>
            <person name="Komaki H."/>
            <person name="Tamura T."/>
        </authorList>
    </citation>
    <scope>NUCLEOTIDE SEQUENCE</scope>
    <source>
        <strain evidence="3">NBRC 101916</strain>
    </source>
</reference>
<dbReference type="RefSeq" id="WP_030444786.1">
    <property type="nucleotide sequence ID" value="NZ_AP023354.1"/>
</dbReference>
<evidence type="ECO:0000313" key="4">
    <source>
        <dbReference type="Proteomes" id="UP000680750"/>
    </source>
</evidence>
<dbReference type="NCBIfam" id="TIGR01552">
    <property type="entry name" value="phd_fam"/>
    <property type="match status" value="1"/>
</dbReference>
<organism evidence="3 4">
    <name type="scientific">Actinocatenispora sera</name>
    <dbReference type="NCBI Taxonomy" id="390989"/>
    <lineage>
        <taxon>Bacteria</taxon>
        <taxon>Bacillati</taxon>
        <taxon>Actinomycetota</taxon>
        <taxon>Actinomycetes</taxon>
        <taxon>Micromonosporales</taxon>
        <taxon>Micromonosporaceae</taxon>
        <taxon>Actinocatenispora</taxon>
    </lineage>
</organism>
<dbReference type="Gene3D" id="3.40.1620.10">
    <property type="entry name" value="YefM-like domain"/>
    <property type="match status" value="1"/>
</dbReference>
<dbReference type="InterPro" id="IPR006442">
    <property type="entry name" value="Antitoxin_Phd/YefM"/>
</dbReference>
<evidence type="ECO:0000256" key="1">
    <source>
        <dbReference type="ARBA" id="ARBA00009981"/>
    </source>
</evidence>
<protein>
    <recommendedName>
        <fullName evidence="2">Antitoxin</fullName>
    </recommendedName>
</protein>
<dbReference type="KEGG" id="aser:Asera_02700"/>
<dbReference type="OrthoDB" id="965929at2"/>
<accession>A0A810KUL4</accession>
<proteinExistence type="inferred from homology"/>
<sequence>MAHATEPRHWQVQEAKQRFSEVLRAAESDGPQFVTRHGKEIAVIVDIDSWHDYHDKARPDFKEFLASGPPIDELDIRRSSEPARIVDFGD</sequence>
<dbReference type="SUPFAM" id="SSF143120">
    <property type="entry name" value="YefM-like"/>
    <property type="match status" value="1"/>
</dbReference>
<evidence type="ECO:0000313" key="3">
    <source>
        <dbReference type="EMBL" id="BCJ26162.1"/>
    </source>
</evidence>
<dbReference type="InterPro" id="IPR036165">
    <property type="entry name" value="YefM-like_sf"/>
</dbReference>
<comment type="similarity">
    <text evidence="1 2">Belongs to the phD/YefM antitoxin family.</text>
</comment>
<dbReference type="EMBL" id="AP023354">
    <property type="protein sequence ID" value="BCJ26162.1"/>
    <property type="molecule type" value="Genomic_DNA"/>
</dbReference>
<dbReference type="Pfam" id="PF02604">
    <property type="entry name" value="PhdYeFM_antitox"/>
    <property type="match status" value="1"/>
</dbReference>